<dbReference type="Gene3D" id="1.10.150.50">
    <property type="entry name" value="Transcription Factor, Ets-1"/>
    <property type="match status" value="1"/>
</dbReference>
<dbReference type="AlphaFoldDB" id="A0AA42B1B5"/>
<dbReference type="Proteomes" id="UP001177140">
    <property type="component" value="Unassembled WGS sequence"/>
</dbReference>
<proteinExistence type="predicted"/>
<comment type="caution">
    <text evidence="1">The sequence shown here is derived from an EMBL/GenBank/DDBJ whole genome shotgun (WGS) entry which is preliminary data.</text>
</comment>
<dbReference type="CDD" id="cd09487">
    <property type="entry name" value="SAM_superfamily"/>
    <property type="match status" value="1"/>
</dbReference>
<reference evidence="1" key="1">
    <citation type="submission" date="2022-03" db="EMBL/GenBank/DDBJ databases">
        <title>A functionally conserved STORR gene fusion in Papaver species that diverged 16.8 million years ago.</title>
        <authorList>
            <person name="Catania T."/>
        </authorList>
    </citation>
    <scope>NUCLEOTIDE SEQUENCE</scope>
    <source>
        <strain evidence="1">S-191538</strain>
    </source>
</reference>
<protein>
    <submittedName>
        <fullName evidence="1">Uncharacterized protein</fullName>
    </submittedName>
</protein>
<sequence>MEGAHDGIACVMKRIRGKEDVHTRMAAIFGTGGSIQEKKCMLSNLGLQNYETNFKKGLLTDTTIPLLTESTLRDVRVPLGPRILILGHIAIDPELKNMQRSSVG</sequence>
<gene>
    <name evidence="1" type="ORF">MKW94_008219</name>
</gene>
<evidence type="ECO:0000313" key="2">
    <source>
        <dbReference type="Proteomes" id="UP001177140"/>
    </source>
</evidence>
<dbReference type="EMBL" id="JAJJMA010285596">
    <property type="protein sequence ID" value="MCL7046771.1"/>
    <property type="molecule type" value="Genomic_DNA"/>
</dbReference>
<dbReference type="SUPFAM" id="SSF47769">
    <property type="entry name" value="SAM/Pointed domain"/>
    <property type="match status" value="1"/>
</dbReference>
<name>A0AA42B1B5_PAPNU</name>
<organism evidence="1 2">
    <name type="scientific">Papaver nudicaule</name>
    <name type="common">Iceland poppy</name>
    <dbReference type="NCBI Taxonomy" id="74823"/>
    <lineage>
        <taxon>Eukaryota</taxon>
        <taxon>Viridiplantae</taxon>
        <taxon>Streptophyta</taxon>
        <taxon>Embryophyta</taxon>
        <taxon>Tracheophyta</taxon>
        <taxon>Spermatophyta</taxon>
        <taxon>Magnoliopsida</taxon>
        <taxon>Ranunculales</taxon>
        <taxon>Papaveraceae</taxon>
        <taxon>Papaveroideae</taxon>
        <taxon>Papaver</taxon>
    </lineage>
</organism>
<dbReference type="InterPro" id="IPR013761">
    <property type="entry name" value="SAM/pointed_sf"/>
</dbReference>
<accession>A0AA42B1B5</accession>
<evidence type="ECO:0000313" key="1">
    <source>
        <dbReference type="EMBL" id="MCL7046771.1"/>
    </source>
</evidence>
<keyword evidence="2" id="KW-1185">Reference proteome</keyword>